<feature type="binding site" evidence="10">
    <location>
        <position position="157"/>
    </location>
    <ligand>
        <name>2-[(2R,5Z)-2-carboxy-4-methylthiazol-5(2H)-ylidene]ethyl phosphate</name>
        <dbReference type="ChEBI" id="CHEBI:62899"/>
    </ligand>
</feature>
<reference evidence="14 15" key="1">
    <citation type="journal article" date="2016" name="Genome Announc.">
        <title>Draft Genome Sequence of the Anaerobic Ammonium-Oxidizing Bacterium 'Candidatus Brocadia sp. 40'.</title>
        <authorList>
            <person name="Ali M."/>
            <person name="Haroon M.F."/>
            <person name="Narita Y."/>
            <person name="Zhang L."/>
            <person name="Rangel Shaw D."/>
            <person name="Okabe S."/>
            <person name="Saikaly P.E."/>
        </authorList>
    </citation>
    <scope>NUCLEOTIDE SEQUENCE [LARGE SCALE GENOMIC DNA]</scope>
    <source>
        <strain evidence="14 15">40</strain>
    </source>
</reference>
<dbReference type="GO" id="GO:0000287">
    <property type="term" value="F:magnesium ion binding"/>
    <property type="evidence" value="ECO:0007669"/>
    <property type="project" value="UniProtKB-UniRule"/>
</dbReference>
<dbReference type="SUPFAM" id="SSF51391">
    <property type="entry name" value="Thiamin phosphate synthase"/>
    <property type="match status" value="1"/>
</dbReference>
<feature type="binding site" evidence="10">
    <location>
        <position position="63"/>
    </location>
    <ligand>
        <name>Mg(2+)</name>
        <dbReference type="ChEBI" id="CHEBI:18420"/>
    </ligand>
</feature>
<dbReference type="EC" id="2.5.1.3" evidence="10"/>
<dbReference type="Gene3D" id="3.20.20.70">
    <property type="entry name" value="Aldolase class I"/>
    <property type="match status" value="1"/>
</dbReference>
<feature type="domain" description="Thiamine phosphate synthase/TenI" evidence="13">
    <location>
        <begin position="1"/>
        <end position="180"/>
    </location>
</feature>
<evidence type="ECO:0000256" key="2">
    <source>
        <dbReference type="ARBA" id="ARBA00005165"/>
    </source>
</evidence>
<dbReference type="HAMAP" id="MF_00097">
    <property type="entry name" value="TMP_synthase"/>
    <property type="match status" value="1"/>
</dbReference>
<feature type="binding site" evidence="10">
    <location>
        <position position="82"/>
    </location>
    <ligand>
        <name>Mg(2+)</name>
        <dbReference type="ChEBI" id="CHEBI:18420"/>
    </ligand>
</feature>
<dbReference type="GO" id="GO:0004789">
    <property type="term" value="F:thiamine-phosphate diphosphorylase activity"/>
    <property type="evidence" value="ECO:0007669"/>
    <property type="project" value="UniProtKB-UniRule"/>
</dbReference>
<sequence length="199" mass="21844">MYVIISSNLIKKPLVEVLYDVIKGGADAIQLREKTMSDSEFLVVAREVKKVAVELKTIFMVNDRIEIAKKVDADGVHIGQSDIDINTARKILGHNKIIGVSTHNIFQARIAQQSGADYIGVGPVFPTTTKDYEPPVGLDYLRQVKKETTIPFVAIGGINFNNIHKVLHAGGKRVAICSAIISTENILSVTRSFKNLLMA</sequence>
<feature type="binding site" evidence="10">
    <location>
        <begin position="30"/>
        <end position="34"/>
    </location>
    <ligand>
        <name>4-amino-2-methyl-5-(diphosphooxymethyl)pyrimidine</name>
        <dbReference type="ChEBI" id="CHEBI:57841"/>
    </ligand>
</feature>
<feature type="binding site" evidence="10">
    <location>
        <position position="130"/>
    </location>
    <ligand>
        <name>4-amino-2-methyl-5-(diphosphooxymethyl)pyrimidine</name>
        <dbReference type="ChEBI" id="CHEBI:57841"/>
    </ligand>
</feature>
<dbReference type="FunFam" id="3.20.20.70:FF:000096">
    <property type="entry name" value="Thiamine-phosphate synthase"/>
    <property type="match status" value="1"/>
</dbReference>
<feature type="binding site" evidence="10">
    <location>
        <begin position="127"/>
        <end position="129"/>
    </location>
    <ligand>
        <name>2-[(2R,5Z)-2-carboxy-4-methylthiazol-5(2H)-ylidene]ethyl phosphate</name>
        <dbReference type="ChEBI" id="CHEBI:62899"/>
    </ligand>
</feature>
<evidence type="ECO:0000256" key="11">
    <source>
        <dbReference type="RuleBase" id="RU003826"/>
    </source>
</evidence>
<dbReference type="EMBL" id="MJUW02000117">
    <property type="protein sequence ID" value="OQD44777.1"/>
    <property type="molecule type" value="Genomic_DNA"/>
</dbReference>
<evidence type="ECO:0000256" key="1">
    <source>
        <dbReference type="ARBA" id="ARBA00003814"/>
    </source>
</evidence>
<evidence type="ECO:0000256" key="7">
    <source>
        <dbReference type="ARBA" id="ARBA00047334"/>
    </source>
</evidence>
<keyword evidence="5 10" id="KW-0460">Magnesium</keyword>
<accession>A0A1V6LXC1</accession>
<evidence type="ECO:0000256" key="6">
    <source>
        <dbReference type="ARBA" id="ARBA00022977"/>
    </source>
</evidence>
<organism evidence="14 15">
    <name type="scientific">Candidatus Brocadia sapporoensis</name>
    <dbReference type="NCBI Taxonomy" id="392547"/>
    <lineage>
        <taxon>Bacteria</taxon>
        <taxon>Pseudomonadati</taxon>
        <taxon>Planctomycetota</taxon>
        <taxon>Candidatus Brocadiia</taxon>
        <taxon>Candidatus Brocadiales</taxon>
        <taxon>Candidatus Brocadiaceae</taxon>
        <taxon>Candidatus Brocadia</taxon>
    </lineage>
</organism>
<dbReference type="Proteomes" id="UP000242219">
    <property type="component" value="Unassembled WGS sequence"/>
</dbReference>
<comment type="catalytic activity">
    <reaction evidence="9 10 11">
        <text>2-[(2R,5Z)-2-carboxy-4-methylthiazol-5(2H)-ylidene]ethyl phosphate + 4-amino-2-methyl-5-(diphosphooxymethyl)pyrimidine + 2 H(+) = thiamine phosphate + CO2 + diphosphate</text>
        <dbReference type="Rhea" id="RHEA:47844"/>
        <dbReference type="ChEBI" id="CHEBI:15378"/>
        <dbReference type="ChEBI" id="CHEBI:16526"/>
        <dbReference type="ChEBI" id="CHEBI:33019"/>
        <dbReference type="ChEBI" id="CHEBI:37575"/>
        <dbReference type="ChEBI" id="CHEBI:57841"/>
        <dbReference type="ChEBI" id="CHEBI:62899"/>
        <dbReference type="EC" id="2.5.1.3"/>
    </reaction>
</comment>
<evidence type="ECO:0000259" key="13">
    <source>
        <dbReference type="Pfam" id="PF02581"/>
    </source>
</evidence>
<evidence type="ECO:0000256" key="4">
    <source>
        <dbReference type="ARBA" id="ARBA00022723"/>
    </source>
</evidence>
<keyword evidence="6 10" id="KW-0784">Thiamine biosynthesis</keyword>
<dbReference type="NCBIfam" id="TIGR00693">
    <property type="entry name" value="thiE"/>
    <property type="match status" value="1"/>
</dbReference>
<dbReference type="GO" id="GO:0009229">
    <property type="term" value="P:thiamine diphosphate biosynthetic process"/>
    <property type="evidence" value="ECO:0007669"/>
    <property type="project" value="UniProtKB-UniRule"/>
</dbReference>
<comment type="catalytic activity">
    <reaction evidence="7 10 11">
        <text>4-methyl-5-(2-phosphooxyethyl)-thiazole + 4-amino-2-methyl-5-(diphosphooxymethyl)pyrimidine + H(+) = thiamine phosphate + diphosphate</text>
        <dbReference type="Rhea" id="RHEA:22328"/>
        <dbReference type="ChEBI" id="CHEBI:15378"/>
        <dbReference type="ChEBI" id="CHEBI:33019"/>
        <dbReference type="ChEBI" id="CHEBI:37575"/>
        <dbReference type="ChEBI" id="CHEBI:57841"/>
        <dbReference type="ChEBI" id="CHEBI:58296"/>
        <dbReference type="EC" id="2.5.1.3"/>
    </reaction>
</comment>
<comment type="cofactor">
    <cofactor evidence="10">
        <name>Mg(2+)</name>
        <dbReference type="ChEBI" id="CHEBI:18420"/>
    </cofactor>
    <text evidence="10">Binds 1 Mg(2+) ion per subunit.</text>
</comment>
<dbReference type="Pfam" id="PF02581">
    <property type="entry name" value="TMP-TENI"/>
    <property type="match status" value="1"/>
</dbReference>
<comment type="pathway">
    <text evidence="2 10 12">Cofactor biosynthesis; thiamine diphosphate biosynthesis; thiamine phosphate from 4-amino-2-methyl-5-diphosphomethylpyrimidine and 4-methyl-5-(2-phosphoethyl)-thiazole: step 1/1.</text>
</comment>
<keyword evidence="15" id="KW-1185">Reference proteome</keyword>
<evidence type="ECO:0000256" key="8">
    <source>
        <dbReference type="ARBA" id="ARBA00047851"/>
    </source>
</evidence>
<comment type="caution">
    <text evidence="10">Lacks conserved residue(s) required for the propagation of feature annotation.</text>
</comment>
<keyword evidence="4 10" id="KW-0479">Metal-binding</keyword>
<comment type="similarity">
    <text evidence="10 11">Belongs to the thiamine-phosphate synthase family.</text>
</comment>
<comment type="function">
    <text evidence="1 10">Condenses 4-methyl-5-(beta-hydroxyethyl)thiazole monophosphate (THZ-P) and 2-methyl-4-amino-5-hydroxymethyl pyrimidine pyrophosphate (HMP-PP) to form thiamine monophosphate (TMP).</text>
</comment>
<evidence type="ECO:0000256" key="3">
    <source>
        <dbReference type="ARBA" id="ARBA00022679"/>
    </source>
</evidence>
<evidence type="ECO:0000313" key="15">
    <source>
        <dbReference type="Proteomes" id="UP000242219"/>
    </source>
</evidence>
<keyword evidence="3 10" id="KW-0808">Transferase</keyword>
<comment type="caution">
    <text evidence="14">The sequence shown here is derived from an EMBL/GenBank/DDBJ whole genome shotgun (WGS) entry which is preliminary data.</text>
</comment>
<dbReference type="GO" id="GO:0009228">
    <property type="term" value="P:thiamine biosynthetic process"/>
    <property type="evidence" value="ECO:0007669"/>
    <property type="project" value="UniProtKB-KW"/>
</dbReference>
<feature type="binding site" evidence="10">
    <location>
        <position position="101"/>
    </location>
    <ligand>
        <name>4-amino-2-methyl-5-(diphosphooxymethyl)pyrimidine</name>
        <dbReference type="ChEBI" id="CHEBI:57841"/>
    </ligand>
</feature>
<evidence type="ECO:0000313" key="14">
    <source>
        <dbReference type="EMBL" id="OQD44777.1"/>
    </source>
</evidence>
<dbReference type="AlphaFoldDB" id="A0A1V6LXC1"/>
<dbReference type="InterPro" id="IPR034291">
    <property type="entry name" value="TMP_synthase"/>
</dbReference>
<dbReference type="CDD" id="cd00564">
    <property type="entry name" value="TMP_TenI"/>
    <property type="match status" value="1"/>
</dbReference>
<dbReference type="UniPathway" id="UPA00060">
    <property type="reaction ID" value="UER00141"/>
</dbReference>
<protein>
    <recommendedName>
        <fullName evidence="10">Thiamine-phosphate synthase</fullName>
        <shortName evidence="10">TP synthase</shortName>
        <shortName evidence="10">TPS</shortName>
        <ecNumber evidence="10">2.5.1.3</ecNumber>
    </recommendedName>
    <alternativeName>
        <fullName evidence="10">Thiamine-phosphate pyrophosphorylase</fullName>
        <shortName evidence="10">TMP pyrophosphorylase</shortName>
        <shortName evidence="10">TMP-PPase</shortName>
    </alternativeName>
</protein>
<gene>
    <name evidence="10" type="primary">thiE</name>
    <name evidence="14" type="ORF">BIY37_12190</name>
</gene>
<evidence type="ECO:0000256" key="12">
    <source>
        <dbReference type="RuleBase" id="RU004253"/>
    </source>
</evidence>
<name>A0A1V6LXC1_9BACT</name>
<proteinExistence type="inferred from homology"/>
<dbReference type="PANTHER" id="PTHR20857">
    <property type="entry name" value="THIAMINE-PHOSPHATE PYROPHOSPHORYLASE"/>
    <property type="match status" value="1"/>
</dbReference>
<dbReference type="InterPro" id="IPR013785">
    <property type="entry name" value="Aldolase_TIM"/>
</dbReference>
<evidence type="ECO:0000256" key="10">
    <source>
        <dbReference type="HAMAP-Rule" id="MF_00097"/>
    </source>
</evidence>
<dbReference type="InterPro" id="IPR036206">
    <property type="entry name" value="ThiamineP_synth_sf"/>
</dbReference>
<dbReference type="PANTHER" id="PTHR20857:SF23">
    <property type="entry name" value="THIAMINE BIOSYNTHETIC BIFUNCTIONAL ENZYME"/>
    <property type="match status" value="1"/>
</dbReference>
<comment type="catalytic activity">
    <reaction evidence="8 10 11">
        <text>2-(2-carboxy-4-methylthiazol-5-yl)ethyl phosphate + 4-amino-2-methyl-5-(diphosphooxymethyl)pyrimidine + 2 H(+) = thiamine phosphate + CO2 + diphosphate</text>
        <dbReference type="Rhea" id="RHEA:47848"/>
        <dbReference type="ChEBI" id="CHEBI:15378"/>
        <dbReference type="ChEBI" id="CHEBI:16526"/>
        <dbReference type="ChEBI" id="CHEBI:33019"/>
        <dbReference type="ChEBI" id="CHEBI:37575"/>
        <dbReference type="ChEBI" id="CHEBI:57841"/>
        <dbReference type="ChEBI" id="CHEBI:62890"/>
        <dbReference type="EC" id="2.5.1.3"/>
    </reaction>
</comment>
<feature type="binding site" evidence="10">
    <location>
        <position position="62"/>
    </location>
    <ligand>
        <name>4-amino-2-methyl-5-(diphosphooxymethyl)pyrimidine</name>
        <dbReference type="ChEBI" id="CHEBI:57841"/>
    </ligand>
</feature>
<dbReference type="InterPro" id="IPR022998">
    <property type="entry name" value="ThiamineP_synth_TenI"/>
</dbReference>
<dbReference type="GO" id="GO:0005737">
    <property type="term" value="C:cytoplasm"/>
    <property type="evidence" value="ECO:0007669"/>
    <property type="project" value="TreeGrafter"/>
</dbReference>
<evidence type="ECO:0000256" key="9">
    <source>
        <dbReference type="ARBA" id="ARBA00047883"/>
    </source>
</evidence>
<evidence type="ECO:0000256" key="5">
    <source>
        <dbReference type="ARBA" id="ARBA00022842"/>
    </source>
</evidence>